<dbReference type="KEGG" id="pgri:PgNI_00827"/>
<sequence length="68" mass="7655">MGSFRAPRDKLHWKFTTSFETPAAKNQTTALVLKRPDDRIVLTRLEAAQYRIATLRARSVAKPGLTGQ</sequence>
<proteinExistence type="predicted"/>
<protein>
    <submittedName>
        <fullName evidence="2">Uncharacterized protein</fullName>
    </submittedName>
</protein>
<dbReference type="RefSeq" id="XP_030985941.1">
    <property type="nucleotide sequence ID" value="XM_031120904.1"/>
</dbReference>
<reference evidence="2" key="3">
    <citation type="submission" date="2025-08" db="UniProtKB">
        <authorList>
            <consortium name="RefSeq"/>
        </authorList>
    </citation>
    <scope>IDENTIFICATION</scope>
    <source>
        <strain evidence="2">NI907</strain>
    </source>
</reference>
<name>A0A6P8BFX5_PYRGI</name>
<gene>
    <name evidence="2" type="ORF">PgNI_00827</name>
</gene>
<organism evidence="1 2">
    <name type="scientific">Pyricularia grisea</name>
    <name type="common">Crabgrass-specific blast fungus</name>
    <name type="synonym">Magnaporthe grisea</name>
    <dbReference type="NCBI Taxonomy" id="148305"/>
    <lineage>
        <taxon>Eukaryota</taxon>
        <taxon>Fungi</taxon>
        <taxon>Dikarya</taxon>
        <taxon>Ascomycota</taxon>
        <taxon>Pezizomycotina</taxon>
        <taxon>Sordariomycetes</taxon>
        <taxon>Sordariomycetidae</taxon>
        <taxon>Magnaporthales</taxon>
        <taxon>Pyriculariaceae</taxon>
        <taxon>Pyricularia</taxon>
    </lineage>
</organism>
<evidence type="ECO:0000313" key="1">
    <source>
        <dbReference type="Proteomes" id="UP000515153"/>
    </source>
</evidence>
<dbReference type="AlphaFoldDB" id="A0A6P8BFX5"/>
<keyword evidence="1" id="KW-1185">Reference proteome</keyword>
<reference evidence="2" key="2">
    <citation type="submission" date="2019-10" db="EMBL/GenBank/DDBJ databases">
        <authorList>
            <consortium name="NCBI Genome Project"/>
        </authorList>
    </citation>
    <scope>NUCLEOTIDE SEQUENCE</scope>
    <source>
        <strain evidence="2">NI907</strain>
    </source>
</reference>
<accession>A0A6P8BFX5</accession>
<dbReference type="GeneID" id="41955818"/>
<reference evidence="2" key="1">
    <citation type="journal article" date="2019" name="Mol. Biol. Evol.">
        <title>Blast fungal genomes show frequent chromosomal changes, gene gains and losses, and effector gene turnover.</title>
        <authorList>
            <person name="Gomez Luciano L.B."/>
            <person name="Jason Tsai I."/>
            <person name="Chuma I."/>
            <person name="Tosa Y."/>
            <person name="Chen Y.H."/>
            <person name="Li J.Y."/>
            <person name="Li M.Y."/>
            <person name="Jade Lu M.Y."/>
            <person name="Nakayashiki H."/>
            <person name="Li W.H."/>
        </authorList>
    </citation>
    <scope>NUCLEOTIDE SEQUENCE</scope>
    <source>
        <strain evidence="2">NI907</strain>
    </source>
</reference>
<dbReference type="Proteomes" id="UP000515153">
    <property type="component" value="Unplaced"/>
</dbReference>
<evidence type="ECO:0000313" key="2">
    <source>
        <dbReference type="RefSeq" id="XP_030985941.1"/>
    </source>
</evidence>